<proteinExistence type="inferred from homology"/>
<evidence type="ECO:0000313" key="4">
    <source>
        <dbReference type="Proteomes" id="UP000199370"/>
    </source>
</evidence>
<dbReference type="PANTHER" id="PTHR43669:SF3">
    <property type="entry name" value="ALCOHOL DEHYDROGENASE, PUTATIVE (AFU_ORTHOLOGUE AFUA_3G03445)-RELATED"/>
    <property type="match status" value="1"/>
</dbReference>
<dbReference type="OrthoDB" id="7442at2157"/>
<evidence type="ECO:0000256" key="1">
    <source>
        <dbReference type="ARBA" id="ARBA00006484"/>
    </source>
</evidence>
<dbReference type="Gene3D" id="3.40.50.720">
    <property type="entry name" value="NAD(P)-binding Rossmann-like Domain"/>
    <property type="match status" value="1"/>
</dbReference>
<dbReference type="Pfam" id="PF00106">
    <property type="entry name" value="adh_short"/>
    <property type="match status" value="1"/>
</dbReference>
<dbReference type="RefSeq" id="WP_089734299.1">
    <property type="nucleotide sequence ID" value="NZ_FNIA01000013.1"/>
</dbReference>
<sequence length="218" mass="22485">MTGTAVVAGVGPKIGEAVARELHDAGYDVGLFARSEGSIEELAADLGEGALAVPADVTDQESVQSGMTTVREAFGPVSALVLNATGGGGGPVGDANAERLRDIFDVRVAGSLACVNAALSDLRETEGTVIFSGTTYADSLVPEQIEWGAVGPAARGLSKSLATALDDVQVTYVRIGSRVDPVGQVDDDALSAAEVAARYRELVERDAAVTRELDLRQR</sequence>
<reference evidence="3 4" key="1">
    <citation type="submission" date="2016-10" db="EMBL/GenBank/DDBJ databases">
        <authorList>
            <person name="de Groot N.N."/>
        </authorList>
    </citation>
    <scope>NUCLEOTIDE SEQUENCE [LARGE SCALE GENOMIC DNA]</scope>
    <source>
        <strain evidence="4">EB21,IBRC-M 10013,KCTC 4048</strain>
    </source>
</reference>
<evidence type="ECO:0000256" key="2">
    <source>
        <dbReference type="ARBA" id="ARBA00023002"/>
    </source>
</evidence>
<dbReference type="InterPro" id="IPR002347">
    <property type="entry name" value="SDR_fam"/>
</dbReference>
<keyword evidence="2" id="KW-0560">Oxidoreductase</keyword>
<dbReference type="SUPFAM" id="SSF51735">
    <property type="entry name" value="NAD(P)-binding Rossmann-fold domains"/>
    <property type="match status" value="1"/>
</dbReference>
<protein>
    <submittedName>
        <fullName evidence="3">NADP-dependent 3-hydroxy acid dehydrogenase YdfG</fullName>
    </submittedName>
</protein>
<dbReference type="STRING" id="996166.SAMN05192554_11363"/>
<dbReference type="Proteomes" id="UP000199370">
    <property type="component" value="Unassembled WGS sequence"/>
</dbReference>
<dbReference type="AlphaFoldDB" id="A0A1G9Y8K5"/>
<keyword evidence="4" id="KW-1185">Reference proteome</keyword>
<name>A0A1G9Y8K5_9EURY</name>
<dbReference type="InterPro" id="IPR036291">
    <property type="entry name" value="NAD(P)-bd_dom_sf"/>
</dbReference>
<dbReference type="PANTHER" id="PTHR43669">
    <property type="entry name" value="5-KETO-D-GLUCONATE 5-REDUCTASE"/>
    <property type="match status" value="1"/>
</dbReference>
<dbReference type="GO" id="GO:0016491">
    <property type="term" value="F:oxidoreductase activity"/>
    <property type="evidence" value="ECO:0007669"/>
    <property type="project" value="UniProtKB-KW"/>
</dbReference>
<accession>A0A1G9Y8K5</accession>
<organism evidence="3 4">
    <name type="scientific">Haloarchaeobius iranensis</name>
    <dbReference type="NCBI Taxonomy" id="996166"/>
    <lineage>
        <taxon>Archaea</taxon>
        <taxon>Methanobacteriati</taxon>
        <taxon>Methanobacteriota</taxon>
        <taxon>Stenosarchaea group</taxon>
        <taxon>Halobacteria</taxon>
        <taxon>Halobacteriales</taxon>
        <taxon>Halorubellaceae</taxon>
        <taxon>Haloarchaeobius</taxon>
    </lineage>
</organism>
<gene>
    <name evidence="3" type="ORF">SAMN05192554_11363</name>
</gene>
<dbReference type="EMBL" id="FNIA01000013">
    <property type="protein sequence ID" value="SDN05439.1"/>
    <property type="molecule type" value="Genomic_DNA"/>
</dbReference>
<comment type="similarity">
    <text evidence="1">Belongs to the short-chain dehydrogenases/reductases (SDR) family.</text>
</comment>
<evidence type="ECO:0000313" key="3">
    <source>
        <dbReference type="EMBL" id="SDN05439.1"/>
    </source>
</evidence>